<dbReference type="SUPFAM" id="SSF48452">
    <property type="entry name" value="TPR-like"/>
    <property type="match status" value="1"/>
</dbReference>
<keyword evidence="3" id="KW-0479">Metal-binding</keyword>
<feature type="chain" id="PRO_5045118561" description="Peptidase M48 domain-containing protein" evidence="8">
    <location>
        <begin position="17"/>
        <end position="480"/>
    </location>
</feature>
<dbReference type="Proteomes" id="UP000621859">
    <property type="component" value="Unassembled WGS sequence"/>
</dbReference>
<dbReference type="InterPro" id="IPR011990">
    <property type="entry name" value="TPR-like_helical_dom_sf"/>
</dbReference>
<feature type="region of interest" description="Disordered" evidence="7">
    <location>
        <begin position="19"/>
        <end position="41"/>
    </location>
</feature>
<dbReference type="PANTHER" id="PTHR22726:SF1">
    <property type="entry name" value="METALLOENDOPEPTIDASE OMA1, MITOCHONDRIAL"/>
    <property type="match status" value="1"/>
</dbReference>
<dbReference type="Gene3D" id="1.25.40.10">
    <property type="entry name" value="Tetratricopeptide repeat domain"/>
    <property type="match status" value="1"/>
</dbReference>
<dbReference type="PANTHER" id="PTHR22726">
    <property type="entry name" value="METALLOENDOPEPTIDASE OMA1"/>
    <property type="match status" value="1"/>
</dbReference>
<organism evidence="10 11">
    <name type="scientific">Silvimonas amylolytica</name>
    <dbReference type="NCBI Taxonomy" id="449663"/>
    <lineage>
        <taxon>Bacteria</taxon>
        <taxon>Pseudomonadati</taxon>
        <taxon>Pseudomonadota</taxon>
        <taxon>Betaproteobacteria</taxon>
        <taxon>Neisseriales</taxon>
        <taxon>Chitinibacteraceae</taxon>
        <taxon>Silvimonas</taxon>
    </lineage>
</organism>
<keyword evidence="4" id="KW-0378">Hydrolase</keyword>
<feature type="domain" description="Peptidase M48" evidence="9">
    <location>
        <begin position="73"/>
        <end position="248"/>
    </location>
</feature>
<evidence type="ECO:0000256" key="4">
    <source>
        <dbReference type="ARBA" id="ARBA00022801"/>
    </source>
</evidence>
<dbReference type="InterPro" id="IPR001915">
    <property type="entry name" value="Peptidase_M48"/>
</dbReference>
<comment type="cofactor">
    <cofactor evidence="1">
        <name>Zn(2+)</name>
        <dbReference type="ChEBI" id="CHEBI:29105"/>
    </cofactor>
</comment>
<evidence type="ECO:0000256" key="7">
    <source>
        <dbReference type="SAM" id="MobiDB-lite"/>
    </source>
</evidence>
<keyword evidence="6" id="KW-0482">Metalloprotease</keyword>
<dbReference type="InterPro" id="IPR051156">
    <property type="entry name" value="Mito/Outer_Membr_Metalloprot"/>
</dbReference>
<feature type="signal peptide" evidence="8">
    <location>
        <begin position="1"/>
        <end position="16"/>
    </location>
</feature>
<accession>A0ABQ2PIE1</accession>
<dbReference type="Pfam" id="PF01435">
    <property type="entry name" value="Peptidase_M48"/>
    <property type="match status" value="1"/>
</dbReference>
<keyword evidence="5" id="KW-0862">Zinc</keyword>
<sequence length="480" mass="53061">MLALCLGVALALPAHADNTDLPNLGEDSRQGMTPTQEHQVGESAMLEIRRSGDMLLDPELVAYINQLGGRLVQANGTAIPFTFFVIRDGEVNAFALPGGFVGVYSGLIATTQHESELAAVMAHEISHVTQHHLARMIDAQRMAPWLTLAAMGLAILAAHGGNGDIGMAAAAATSGYVIQRQLDFTYAYEQEADRVGMQTLIASGFDPYAMPIFFGRLQKANRLMEGNAPEFLRTHPVTYKRIADAQERLNNVQFKQIPDSADYLFMRERAIVLQSTDVKTLVQRYRSTLADKRYGNLTAQLYGLALAQYSARDLTGAWQSLQKAKQAFGDDDSHPSLEYLAGSIRLAEGRFDDALKLFRDGEARFPSSRALVYGEIDTLIAARRDDEALKVAQQSAATYPSDATFYQRQSQVYAALGKLQLQHVAQGEYYARLHEYTAAIQQLEIAQRQPGDDFYQLSGIDARLKELQRLMSDQKDAKTQ</sequence>
<evidence type="ECO:0000259" key="9">
    <source>
        <dbReference type="Pfam" id="PF01435"/>
    </source>
</evidence>
<evidence type="ECO:0000256" key="6">
    <source>
        <dbReference type="ARBA" id="ARBA00023049"/>
    </source>
</evidence>
<evidence type="ECO:0000256" key="3">
    <source>
        <dbReference type="ARBA" id="ARBA00022723"/>
    </source>
</evidence>
<dbReference type="Gene3D" id="3.30.2010.10">
    <property type="entry name" value="Metalloproteases ('zincins'), catalytic domain"/>
    <property type="match status" value="1"/>
</dbReference>
<evidence type="ECO:0000256" key="8">
    <source>
        <dbReference type="SAM" id="SignalP"/>
    </source>
</evidence>
<evidence type="ECO:0000313" key="10">
    <source>
        <dbReference type="EMBL" id="GGP25363.1"/>
    </source>
</evidence>
<proteinExistence type="predicted"/>
<comment type="caution">
    <text evidence="10">The sequence shown here is derived from an EMBL/GenBank/DDBJ whole genome shotgun (WGS) entry which is preliminary data.</text>
</comment>
<protein>
    <recommendedName>
        <fullName evidence="9">Peptidase M48 domain-containing protein</fullName>
    </recommendedName>
</protein>
<keyword evidence="2" id="KW-0645">Protease</keyword>
<dbReference type="Pfam" id="PF14559">
    <property type="entry name" value="TPR_19"/>
    <property type="match status" value="1"/>
</dbReference>
<keyword evidence="8" id="KW-0732">Signal</keyword>
<name>A0ABQ2PIE1_9NEIS</name>
<evidence type="ECO:0000256" key="1">
    <source>
        <dbReference type="ARBA" id="ARBA00001947"/>
    </source>
</evidence>
<keyword evidence="11" id="KW-1185">Reference proteome</keyword>
<evidence type="ECO:0000256" key="5">
    <source>
        <dbReference type="ARBA" id="ARBA00022833"/>
    </source>
</evidence>
<gene>
    <name evidence="10" type="ORF">GCM10010971_11820</name>
</gene>
<evidence type="ECO:0000256" key="2">
    <source>
        <dbReference type="ARBA" id="ARBA00022670"/>
    </source>
</evidence>
<reference evidence="11" key="1">
    <citation type="journal article" date="2019" name="Int. J. Syst. Evol. Microbiol.">
        <title>The Global Catalogue of Microorganisms (GCM) 10K type strain sequencing project: providing services to taxonomists for standard genome sequencing and annotation.</title>
        <authorList>
            <consortium name="The Broad Institute Genomics Platform"/>
            <consortium name="The Broad Institute Genome Sequencing Center for Infectious Disease"/>
            <person name="Wu L."/>
            <person name="Ma J."/>
        </authorList>
    </citation>
    <scope>NUCLEOTIDE SEQUENCE [LARGE SCALE GENOMIC DNA]</scope>
    <source>
        <strain evidence="11">CGMCC 1.8860</strain>
    </source>
</reference>
<dbReference type="EMBL" id="BMLY01000001">
    <property type="protein sequence ID" value="GGP25363.1"/>
    <property type="molecule type" value="Genomic_DNA"/>
</dbReference>
<evidence type="ECO:0000313" key="11">
    <source>
        <dbReference type="Proteomes" id="UP000621859"/>
    </source>
</evidence>